<dbReference type="Proteomes" id="UP000251993">
    <property type="component" value="Chromosome"/>
</dbReference>
<dbReference type="PANTHER" id="PTHR46825">
    <property type="entry name" value="D-ALANYL-D-ALANINE-CARBOXYPEPTIDASE/ENDOPEPTIDASE AMPH"/>
    <property type="match status" value="1"/>
</dbReference>
<feature type="domain" description="Beta-lactamase-related" evidence="3">
    <location>
        <begin position="35"/>
        <end position="359"/>
    </location>
</feature>
<gene>
    <name evidence="5" type="ORF">DR864_10250</name>
</gene>
<accession>A0A344THG7</accession>
<dbReference type="InterPro" id="IPR021860">
    <property type="entry name" value="Peptidase_S12_Pab87-rel_C"/>
</dbReference>
<feature type="compositionally biased region" description="Basic and acidic residues" evidence="1">
    <location>
        <begin position="400"/>
        <end position="409"/>
    </location>
</feature>
<evidence type="ECO:0000313" key="5">
    <source>
        <dbReference type="EMBL" id="AXE18088.1"/>
    </source>
</evidence>
<dbReference type="OrthoDB" id="1522765at2"/>
<dbReference type="KEGG" id="run:DR864_10250"/>
<dbReference type="RefSeq" id="WP_114066873.1">
    <property type="nucleotide sequence ID" value="NZ_CP030850.1"/>
</dbReference>
<dbReference type="SUPFAM" id="SSF56601">
    <property type="entry name" value="beta-lactamase/transpeptidase-like"/>
    <property type="match status" value="1"/>
</dbReference>
<feature type="chain" id="PRO_5016823820" evidence="2">
    <location>
        <begin position="22"/>
        <end position="506"/>
    </location>
</feature>
<reference evidence="5 6" key="1">
    <citation type="submission" date="2018-07" db="EMBL/GenBank/DDBJ databases">
        <title>Genome sequencing of Runella.</title>
        <authorList>
            <person name="Baek M.-G."/>
            <person name="Yi H."/>
        </authorList>
    </citation>
    <scope>NUCLEOTIDE SEQUENCE [LARGE SCALE GENOMIC DNA]</scope>
    <source>
        <strain evidence="5 6">HYN0085</strain>
    </source>
</reference>
<evidence type="ECO:0000313" key="6">
    <source>
        <dbReference type="Proteomes" id="UP000251993"/>
    </source>
</evidence>
<keyword evidence="2" id="KW-0732">Signal</keyword>
<feature type="signal peptide" evidence="2">
    <location>
        <begin position="1"/>
        <end position="21"/>
    </location>
</feature>
<dbReference type="InterPro" id="IPR050491">
    <property type="entry name" value="AmpC-like"/>
</dbReference>
<dbReference type="InterPro" id="IPR012338">
    <property type="entry name" value="Beta-lactam/transpept-like"/>
</dbReference>
<feature type="domain" description="Peptidase S12 Pab87-related C-terminal" evidence="4">
    <location>
        <begin position="411"/>
        <end position="492"/>
    </location>
</feature>
<evidence type="ECO:0000256" key="1">
    <source>
        <dbReference type="SAM" id="MobiDB-lite"/>
    </source>
</evidence>
<keyword evidence="6" id="KW-1185">Reference proteome</keyword>
<evidence type="ECO:0000259" key="4">
    <source>
        <dbReference type="Pfam" id="PF11954"/>
    </source>
</evidence>
<sequence length="506" mass="56856">MNPRYSFVLLCLLTFVTFAQKKNTPLPPSDPLTGFDAFVNQMLVEWRVPGASVAIVKDGKLLYAKGYGFKDIKKNLPVTEKTLFPIASCTKSFTSAALAILADEGKLDWNKPIKEYLPDFQLQDEFATRTIAARDLVSHRTGLARHDLTWLYANLGRQSLYQNLKYLPLSKPLYAQYQYNNLMFMTAGVLIERVSGKSWENFLREKILQPLGMNQTVLTYPELFQKEDYALSYRDSNGQWTEQGFGSNVDAIGPAGSIKSNVVEMANWLIMQLNKGKFGDKQIVSAANLKENHTPQIIVSPAEATFSELGYASYGMGWSINTYRGHLRLAHNGSIEGYRSQMAFFPNDNIGVVILTNTGAVDYYFVNAVCNYFSDKWLNLPVIDWTPRLKNAQVEAKAKQEKAKLDNASKRKNNTAPSHIPDSYAGTFEHPAYGTFVLEPKTDGTYVGAFHGLPFTLTHYHYDIFEGTGIFDQTKFDFKIGPTGEIERVTLHLANAGEIGFQKVIK</sequence>
<dbReference type="InterPro" id="IPR001466">
    <property type="entry name" value="Beta-lactam-related"/>
</dbReference>
<organism evidence="5 6">
    <name type="scientific">Runella rosea</name>
    <dbReference type="NCBI Taxonomy" id="2259595"/>
    <lineage>
        <taxon>Bacteria</taxon>
        <taxon>Pseudomonadati</taxon>
        <taxon>Bacteroidota</taxon>
        <taxon>Cytophagia</taxon>
        <taxon>Cytophagales</taxon>
        <taxon>Spirosomataceae</taxon>
        <taxon>Runella</taxon>
    </lineage>
</organism>
<feature type="region of interest" description="Disordered" evidence="1">
    <location>
        <begin position="400"/>
        <end position="421"/>
    </location>
</feature>
<name>A0A344THG7_9BACT</name>
<dbReference type="AlphaFoldDB" id="A0A344THG7"/>
<dbReference type="PANTHER" id="PTHR46825:SF15">
    <property type="entry name" value="BETA-LACTAMASE-RELATED DOMAIN-CONTAINING PROTEIN"/>
    <property type="match status" value="1"/>
</dbReference>
<proteinExistence type="predicted"/>
<dbReference type="Pfam" id="PF11954">
    <property type="entry name" value="DUF3471"/>
    <property type="match status" value="1"/>
</dbReference>
<evidence type="ECO:0000259" key="3">
    <source>
        <dbReference type="Pfam" id="PF00144"/>
    </source>
</evidence>
<dbReference type="Gene3D" id="3.40.710.10">
    <property type="entry name" value="DD-peptidase/beta-lactamase superfamily"/>
    <property type="match status" value="1"/>
</dbReference>
<dbReference type="Gene3D" id="2.40.128.600">
    <property type="match status" value="1"/>
</dbReference>
<dbReference type="EMBL" id="CP030850">
    <property type="protein sequence ID" value="AXE18088.1"/>
    <property type="molecule type" value="Genomic_DNA"/>
</dbReference>
<dbReference type="Pfam" id="PF00144">
    <property type="entry name" value="Beta-lactamase"/>
    <property type="match status" value="1"/>
</dbReference>
<evidence type="ECO:0000256" key="2">
    <source>
        <dbReference type="SAM" id="SignalP"/>
    </source>
</evidence>
<protein>
    <submittedName>
        <fullName evidence="5">Penicillin-binding protein</fullName>
    </submittedName>
</protein>